<evidence type="ECO:0000313" key="2">
    <source>
        <dbReference type="Proteomes" id="UP000010931"/>
    </source>
</evidence>
<gene>
    <name evidence="1" type="ORF">STRTUCAR8_04675</name>
</gene>
<comment type="caution">
    <text evidence="1">The sequence shown here is derived from an EMBL/GenBank/DDBJ whole genome shotgun (WGS) entry which is preliminary data.</text>
</comment>
<evidence type="ECO:0000313" key="1">
    <source>
        <dbReference type="EMBL" id="ELP63909.1"/>
    </source>
</evidence>
<keyword evidence="2" id="KW-1185">Reference proteome</keyword>
<protein>
    <recommendedName>
        <fullName evidence="3">Transposase</fullName>
    </recommendedName>
</protein>
<reference evidence="1 2" key="1">
    <citation type="journal article" date="2011" name="Plasmid">
        <title>Streptomyces turgidiscabies Car8 contains a modular pathogenicity island that shares virulence genes with other actinobacterial plant pathogens.</title>
        <authorList>
            <person name="Huguet-Tapia J.C."/>
            <person name="Badger J.H."/>
            <person name="Loria R."/>
            <person name="Pettis G.S."/>
        </authorList>
    </citation>
    <scope>NUCLEOTIDE SEQUENCE [LARGE SCALE GENOMIC DNA]</scope>
    <source>
        <strain evidence="1 2">Car8</strain>
    </source>
</reference>
<dbReference type="PATRIC" id="fig|698760.3.peg.7190"/>
<dbReference type="STRING" id="85558.T45_06689"/>
<dbReference type="EMBL" id="AEJB01000494">
    <property type="protein sequence ID" value="ELP63909.1"/>
    <property type="molecule type" value="Genomic_DNA"/>
</dbReference>
<name>L7EYE2_STRT8</name>
<sequence length="74" mass="8247">MTNNLDALLAALYVKIDFEADLALRGAELLRPSFKCGKKRKGESLLKTVRQLIESVNDTKTGQPVTRSLIAYDH</sequence>
<proteinExistence type="predicted"/>
<dbReference type="AlphaFoldDB" id="L7EYE2"/>
<evidence type="ECO:0008006" key="3">
    <source>
        <dbReference type="Google" id="ProtNLM"/>
    </source>
</evidence>
<dbReference type="Proteomes" id="UP000010931">
    <property type="component" value="Unassembled WGS sequence"/>
</dbReference>
<organism evidence="1 2">
    <name type="scientific">Streptomyces turgidiscabies (strain Car8)</name>
    <dbReference type="NCBI Taxonomy" id="698760"/>
    <lineage>
        <taxon>Bacteria</taxon>
        <taxon>Bacillati</taxon>
        <taxon>Actinomycetota</taxon>
        <taxon>Actinomycetes</taxon>
        <taxon>Kitasatosporales</taxon>
        <taxon>Streptomycetaceae</taxon>
        <taxon>Streptomyces</taxon>
    </lineage>
</organism>
<accession>L7EYE2</accession>